<name>A0A9D1CL59_9FIRM</name>
<dbReference type="Gene3D" id="3.40.1190.20">
    <property type="match status" value="1"/>
</dbReference>
<feature type="compositionally biased region" description="Polar residues" evidence="6">
    <location>
        <begin position="278"/>
        <end position="287"/>
    </location>
</feature>
<evidence type="ECO:0000256" key="4">
    <source>
        <dbReference type="ARBA" id="ARBA00022777"/>
    </source>
</evidence>
<evidence type="ECO:0000256" key="3">
    <source>
        <dbReference type="ARBA" id="ARBA00022741"/>
    </source>
</evidence>
<protein>
    <recommendedName>
        <fullName evidence="1">pyridoxal kinase</fullName>
        <ecNumber evidence="1">2.7.1.35</ecNumber>
    </recommendedName>
</protein>
<dbReference type="InterPro" id="IPR004625">
    <property type="entry name" value="PyrdxlKinase"/>
</dbReference>
<organism evidence="8 9">
    <name type="scientific">Candidatus Faecousia excrementigallinarum</name>
    <dbReference type="NCBI Taxonomy" id="2840806"/>
    <lineage>
        <taxon>Bacteria</taxon>
        <taxon>Bacillati</taxon>
        <taxon>Bacillota</taxon>
        <taxon>Clostridia</taxon>
        <taxon>Eubacteriales</taxon>
        <taxon>Oscillospiraceae</taxon>
        <taxon>Faecousia</taxon>
    </lineage>
</organism>
<dbReference type="Proteomes" id="UP000886796">
    <property type="component" value="Unassembled WGS sequence"/>
</dbReference>
<gene>
    <name evidence="8" type="ORF">IAB74_00070</name>
</gene>
<dbReference type="PROSITE" id="PS51257">
    <property type="entry name" value="PROKAR_LIPOPROTEIN"/>
    <property type="match status" value="1"/>
</dbReference>
<dbReference type="GO" id="GO:0005524">
    <property type="term" value="F:ATP binding"/>
    <property type="evidence" value="ECO:0007669"/>
    <property type="project" value="UniProtKB-KW"/>
</dbReference>
<reference evidence="8" key="2">
    <citation type="journal article" date="2021" name="PeerJ">
        <title>Extensive microbial diversity within the chicken gut microbiome revealed by metagenomics and culture.</title>
        <authorList>
            <person name="Gilroy R."/>
            <person name="Ravi A."/>
            <person name="Getino M."/>
            <person name="Pursley I."/>
            <person name="Horton D.L."/>
            <person name="Alikhan N.F."/>
            <person name="Baker D."/>
            <person name="Gharbi K."/>
            <person name="Hall N."/>
            <person name="Watson M."/>
            <person name="Adriaenssens E.M."/>
            <person name="Foster-Nyarko E."/>
            <person name="Jarju S."/>
            <person name="Secka A."/>
            <person name="Antonio M."/>
            <person name="Oren A."/>
            <person name="Chaudhuri R.R."/>
            <person name="La Ragione R."/>
            <person name="Hildebrand F."/>
            <person name="Pallen M.J."/>
        </authorList>
    </citation>
    <scope>NUCLEOTIDE SEQUENCE</scope>
    <source>
        <strain evidence="8">13361</strain>
    </source>
</reference>
<feature type="domain" description="Pyridoxamine kinase/Phosphomethylpyrimidine kinase" evidence="7">
    <location>
        <begin position="68"/>
        <end position="247"/>
    </location>
</feature>
<dbReference type="GO" id="GO:0009443">
    <property type="term" value="P:pyridoxal 5'-phosphate salvage"/>
    <property type="evidence" value="ECO:0007669"/>
    <property type="project" value="InterPro"/>
</dbReference>
<evidence type="ECO:0000256" key="2">
    <source>
        <dbReference type="ARBA" id="ARBA00022679"/>
    </source>
</evidence>
<dbReference type="InterPro" id="IPR029056">
    <property type="entry name" value="Ribokinase-like"/>
</dbReference>
<evidence type="ECO:0000256" key="1">
    <source>
        <dbReference type="ARBA" id="ARBA00012104"/>
    </source>
</evidence>
<dbReference type="GO" id="GO:0008478">
    <property type="term" value="F:pyridoxal kinase activity"/>
    <property type="evidence" value="ECO:0007669"/>
    <property type="project" value="UniProtKB-EC"/>
</dbReference>
<keyword evidence="3" id="KW-0547">Nucleotide-binding</keyword>
<dbReference type="EMBL" id="DVFK01000002">
    <property type="protein sequence ID" value="HIQ66892.1"/>
    <property type="molecule type" value="Genomic_DNA"/>
</dbReference>
<evidence type="ECO:0000313" key="9">
    <source>
        <dbReference type="Proteomes" id="UP000886796"/>
    </source>
</evidence>
<keyword evidence="5" id="KW-0067">ATP-binding</keyword>
<dbReference type="Pfam" id="PF08543">
    <property type="entry name" value="Phos_pyr_kin"/>
    <property type="match status" value="1"/>
</dbReference>
<proteinExistence type="predicted"/>
<keyword evidence="4 8" id="KW-0418">Kinase</keyword>
<dbReference type="PANTHER" id="PTHR10534">
    <property type="entry name" value="PYRIDOXAL KINASE"/>
    <property type="match status" value="1"/>
</dbReference>
<dbReference type="InterPro" id="IPR013749">
    <property type="entry name" value="PM/HMP-P_kinase-1"/>
</dbReference>
<dbReference type="GO" id="GO:0005829">
    <property type="term" value="C:cytosol"/>
    <property type="evidence" value="ECO:0007669"/>
    <property type="project" value="TreeGrafter"/>
</dbReference>
<evidence type="ECO:0000256" key="5">
    <source>
        <dbReference type="ARBA" id="ARBA00022840"/>
    </source>
</evidence>
<keyword evidence="2" id="KW-0808">Transferase</keyword>
<dbReference type="SUPFAM" id="SSF53613">
    <property type="entry name" value="Ribokinase-like"/>
    <property type="match status" value="1"/>
</dbReference>
<sequence>MKKVLTIQDLSCVGCCSLTVALPVLSAMGCRCSVLPTGVLSTHTGFPTPHRHPLTGDIAPIAAHWKSQGVTFDAVQVGYLADVAQAEAVEGVIRDFGKTVIIDPAMGDGGRLYSGLTPEHPEAMKRLCRLGDFLLPNVTEAAILTGMPFEANPKRAYLEALGEKMLRFGAKGVVITGVTGKNGTIGFAAAEKDLGIQTYQVSCIPRQFHGTGDLFAAVFTGALVQGATLMAAAEKAAGFVEKCIAATREPTPYGVNFESQLPTLYEPQKAPSGRELSPQVTEGASGR</sequence>
<evidence type="ECO:0000256" key="6">
    <source>
        <dbReference type="SAM" id="MobiDB-lite"/>
    </source>
</evidence>
<evidence type="ECO:0000313" key="8">
    <source>
        <dbReference type="EMBL" id="HIQ66892.1"/>
    </source>
</evidence>
<feature type="region of interest" description="Disordered" evidence="6">
    <location>
        <begin position="264"/>
        <end position="287"/>
    </location>
</feature>
<dbReference type="PANTHER" id="PTHR10534:SF2">
    <property type="entry name" value="PYRIDOXAL KINASE"/>
    <property type="match status" value="1"/>
</dbReference>
<reference evidence="8" key="1">
    <citation type="submission" date="2020-10" db="EMBL/GenBank/DDBJ databases">
        <authorList>
            <person name="Gilroy R."/>
        </authorList>
    </citation>
    <scope>NUCLEOTIDE SEQUENCE</scope>
    <source>
        <strain evidence="8">13361</strain>
    </source>
</reference>
<dbReference type="EC" id="2.7.1.35" evidence="1"/>
<comment type="caution">
    <text evidence="8">The sequence shown here is derived from an EMBL/GenBank/DDBJ whole genome shotgun (WGS) entry which is preliminary data.</text>
</comment>
<accession>A0A9D1CL59</accession>
<dbReference type="CDD" id="cd01173">
    <property type="entry name" value="pyridoxal_pyridoxamine_kinase"/>
    <property type="match status" value="1"/>
</dbReference>
<dbReference type="AlphaFoldDB" id="A0A9D1CL59"/>
<evidence type="ECO:0000259" key="7">
    <source>
        <dbReference type="Pfam" id="PF08543"/>
    </source>
</evidence>